<reference evidence="13" key="1">
    <citation type="submission" date="2008-04" db="EMBL/GenBank/DDBJ databases">
        <title>Hox genes are not clustered in the bdelloid rotifer Philodina roseola.</title>
        <authorList>
            <person name="Mark Welch J.L."/>
            <person name="Mark Welch D.B."/>
        </authorList>
    </citation>
    <scope>NUCLEOTIDE SEQUENCE</scope>
</reference>
<evidence type="ECO:0000256" key="8">
    <source>
        <dbReference type="ARBA" id="ARBA00022989"/>
    </source>
</evidence>
<evidence type="ECO:0000256" key="10">
    <source>
        <dbReference type="ARBA" id="ARBA00023136"/>
    </source>
</evidence>
<feature type="transmembrane region" description="Helical" evidence="11">
    <location>
        <begin position="128"/>
        <end position="147"/>
    </location>
</feature>
<feature type="transmembrane region" description="Helical" evidence="11">
    <location>
        <begin position="96"/>
        <end position="116"/>
    </location>
</feature>
<feature type="domain" description="Cytochrome b561" evidence="12">
    <location>
        <begin position="59"/>
        <end position="264"/>
    </location>
</feature>
<keyword evidence="10 11" id="KW-0472">Membrane</keyword>
<evidence type="ECO:0000259" key="12">
    <source>
        <dbReference type="PROSITE" id="PS50939"/>
    </source>
</evidence>
<dbReference type="GO" id="GO:0046872">
    <property type="term" value="F:metal ion binding"/>
    <property type="evidence" value="ECO:0007669"/>
    <property type="project" value="UniProtKB-KW"/>
</dbReference>
<dbReference type="GO" id="GO:0016020">
    <property type="term" value="C:membrane"/>
    <property type="evidence" value="ECO:0007669"/>
    <property type="project" value="UniProtKB-SubCell"/>
</dbReference>
<dbReference type="EMBL" id="EU637021">
    <property type="protein sequence ID" value="ACI90364.1"/>
    <property type="molecule type" value="Genomic_DNA"/>
</dbReference>
<dbReference type="PROSITE" id="PS50939">
    <property type="entry name" value="CYTOCHROME_B561"/>
    <property type="match status" value="1"/>
</dbReference>
<dbReference type="SMART" id="SM00665">
    <property type="entry name" value="B561"/>
    <property type="match status" value="1"/>
</dbReference>
<feature type="transmembrane region" description="Helical" evidence="11">
    <location>
        <begin position="52"/>
        <end position="76"/>
    </location>
</feature>
<dbReference type="Pfam" id="PF03188">
    <property type="entry name" value="Cytochrom_B561"/>
    <property type="match status" value="1"/>
</dbReference>
<comment type="cofactor">
    <cofactor evidence="1">
        <name>heme b</name>
        <dbReference type="ChEBI" id="CHEBI:60344"/>
    </cofactor>
</comment>
<organism evidence="13">
    <name type="scientific">Philodina roseola</name>
    <name type="common">Rotifer</name>
    <dbReference type="NCBI Taxonomy" id="96448"/>
    <lineage>
        <taxon>Eukaryota</taxon>
        <taxon>Metazoa</taxon>
        <taxon>Spiralia</taxon>
        <taxon>Gnathifera</taxon>
        <taxon>Rotifera</taxon>
        <taxon>Eurotatoria</taxon>
        <taxon>Bdelloidea</taxon>
        <taxon>Philodinida</taxon>
        <taxon>Philodinidae</taxon>
        <taxon>Philodina</taxon>
    </lineage>
</organism>
<feature type="transmembrane region" description="Helical" evidence="11">
    <location>
        <begin position="244"/>
        <end position="263"/>
    </location>
</feature>
<keyword evidence="4" id="KW-0349">Heme</keyword>
<evidence type="ECO:0000256" key="1">
    <source>
        <dbReference type="ARBA" id="ARBA00001970"/>
    </source>
</evidence>
<evidence type="ECO:0000256" key="3">
    <source>
        <dbReference type="ARBA" id="ARBA00022448"/>
    </source>
</evidence>
<keyword evidence="9" id="KW-0408">Iron</keyword>
<dbReference type="Gene3D" id="1.20.120.1770">
    <property type="match status" value="1"/>
</dbReference>
<sequence>MLLIVGKSRRQHICLQSTERQSLTRLNKYSNRFQMGSGRYDEMGSTRVSWRWFFMMICSAQMIGVIAIILLAVVLGQYRGGFTWTNSEKELNYHPLFMSLGMIFFYGDAILAYRVFRDVKKIRVKILHASLLALSFIFSSIGLKAVFDNHNYADPPRDNLYSLHSWLGILTRRTSTKLHAEVKRRKTHSFRQNSFNDFFLHLVTNFGAKLFFSWPSLRFSWASLNITFCNKKIYDDPNKHPRNLMNIFGLFVVIFATIILYLVGNPGYQRPPENEVEHVPLSER</sequence>
<evidence type="ECO:0000256" key="4">
    <source>
        <dbReference type="ARBA" id="ARBA00022617"/>
    </source>
</evidence>
<evidence type="ECO:0000256" key="9">
    <source>
        <dbReference type="ARBA" id="ARBA00023004"/>
    </source>
</evidence>
<dbReference type="PANTHER" id="PTHR10106:SF0">
    <property type="entry name" value="LD36721P"/>
    <property type="match status" value="1"/>
</dbReference>
<accession>B6S344</accession>
<keyword evidence="7" id="KW-0249">Electron transport</keyword>
<evidence type="ECO:0000256" key="5">
    <source>
        <dbReference type="ARBA" id="ARBA00022692"/>
    </source>
</evidence>
<protein>
    <recommendedName>
        <fullName evidence="12">Cytochrome b561 domain-containing protein</fullName>
    </recommendedName>
</protein>
<keyword evidence="6" id="KW-0479">Metal-binding</keyword>
<evidence type="ECO:0000256" key="6">
    <source>
        <dbReference type="ARBA" id="ARBA00022723"/>
    </source>
</evidence>
<proteinExistence type="predicted"/>
<dbReference type="InterPro" id="IPR043205">
    <property type="entry name" value="CYB561/CYBRD1-like"/>
</dbReference>
<evidence type="ECO:0000256" key="11">
    <source>
        <dbReference type="SAM" id="Phobius"/>
    </source>
</evidence>
<name>B6S344_PHIRO</name>
<evidence type="ECO:0000256" key="7">
    <source>
        <dbReference type="ARBA" id="ARBA00022982"/>
    </source>
</evidence>
<dbReference type="InterPro" id="IPR006593">
    <property type="entry name" value="Cyt_b561/ferric_Rdtase_TM"/>
</dbReference>
<keyword evidence="8 11" id="KW-1133">Transmembrane helix</keyword>
<keyword evidence="3" id="KW-0813">Transport</keyword>
<dbReference type="AlphaFoldDB" id="B6S344"/>
<evidence type="ECO:0000313" key="13">
    <source>
        <dbReference type="EMBL" id="ACI90364.1"/>
    </source>
</evidence>
<dbReference type="GO" id="GO:0016491">
    <property type="term" value="F:oxidoreductase activity"/>
    <property type="evidence" value="ECO:0007669"/>
    <property type="project" value="InterPro"/>
</dbReference>
<dbReference type="PANTHER" id="PTHR10106">
    <property type="entry name" value="CYTOCHROME B561-RELATED"/>
    <property type="match status" value="1"/>
</dbReference>
<evidence type="ECO:0000256" key="2">
    <source>
        <dbReference type="ARBA" id="ARBA00004141"/>
    </source>
</evidence>
<comment type="subcellular location">
    <subcellularLocation>
        <location evidence="2">Membrane</location>
        <topology evidence="2">Multi-pass membrane protein</topology>
    </subcellularLocation>
</comment>
<keyword evidence="5 11" id="KW-0812">Transmembrane</keyword>